<dbReference type="InterPro" id="IPR014030">
    <property type="entry name" value="Ketoacyl_synth_N"/>
</dbReference>
<evidence type="ECO:0000256" key="4">
    <source>
        <dbReference type="RuleBase" id="RU003694"/>
    </source>
</evidence>
<comment type="similarity">
    <text evidence="4">Belongs to the thiolase-like superfamily. Beta-ketoacyl-ACP synthases family.</text>
</comment>
<evidence type="ECO:0000256" key="3">
    <source>
        <dbReference type="ARBA" id="ARBA00022679"/>
    </source>
</evidence>
<dbReference type="InParanoid" id="Q7NJ88"/>
<dbReference type="Pfam" id="PF22621">
    <property type="entry name" value="CurL-like_PKS_C"/>
    <property type="match status" value="1"/>
</dbReference>
<keyword evidence="1" id="KW-0596">Phosphopantetheine</keyword>
<evidence type="ECO:0000259" key="5">
    <source>
        <dbReference type="PROSITE" id="PS52004"/>
    </source>
</evidence>
<evidence type="ECO:0000313" key="7">
    <source>
        <dbReference type="Proteomes" id="UP000000557"/>
    </source>
</evidence>
<protein>
    <submittedName>
        <fullName evidence="6">Gll1944 protein</fullName>
    </submittedName>
</protein>
<dbReference type="GO" id="GO:0004315">
    <property type="term" value="F:3-oxoacyl-[acyl-carrier-protein] synthase activity"/>
    <property type="evidence" value="ECO:0007669"/>
    <property type="project" value="InterPro"/>
</dbReference>
<dbReference type="GO" id="GO:0006633">
    <property type="term" value="P:fatty acid biosynthetic process"/>
    <property type="evidence" value="ECO:0007669"/>
    <property type="project" value="InterPro"/>
</dbReference>
<evidence type="ECO:0000256" key="2">
    <source>
        <dbReference type="ARBA" id="ARBA00022553"/>
    </source>
</evidence>
<dbReference type="KEGG" id="gvi:gll1944"/>
<dbReference type="AlphaFoldDB" id="Q7NJ88"/>
<dbReference type="PANTHER" id="PTHR43775">
    <property type="entry name" value="FATTY ACID SYNTHASE"/>
    <property type="match status" value="1"/>
</dbReference>
<dbReference type="HOGENOM" id="CLU_000022_16_2_3"/>
<dbReference type="InterPro" id="IPR014031">
    <property type="entry name" value="Ketoacyl_synth_C"/>
</dbReference>
<name>Q7NJ88_GLOVI</name>
<dbReference type="InterPro" id="IPR050091">
    <property type="entry name" value="PKS_NRPS_Biosynth_Enz"/>
</dbReference>
<sequence>MDTGTRMGEPIAIVGMGCRFPGGAENPERFWQLLRDGVDAIRDVPPERWNLADLYDPAPGAPGKTCTRRGGFLEQVDRFDAEFFGISPPEAQRMDPQQRLVLEVAWEALEDAAIVPVALAGSRTGVFIGICHSDYDTLAFRQYSGIHMLDTTGTSDCIAANRLSYLLDLRGPSLAIDTACSSSLAALHLACQSLWLAESTLALAGGVHLNLSPERSIGLSQGRMLATDGRCKTFDAQADGYVRGEGCGVLVLKRLSDALADRDPIRAIIRGTAVNHNGRSNGLTAPNTAAQEEVIRRALAQAGVQPSQVSYVETHATGTALGDLIEFKALKAVLGQRQQGDPRCLLGSLKTNIGHLEAAAGIAGLIKVTLALQHRQIPPSLSPQRLHPYIRLDGTPFEIPTRGQSWEPGGELRLAGVSAFGFGGTNAHLLLQEAPPEPPAPPNHPTIPHLLTLTARSDAALRQLAGRFANHLDAAHPAHLPDICFSANTGRTLFAFRLALVAEHPAEMAGLLAAFGCGQRPPGVHFGHSPRRRTAVVEVEEGAYPRPQSSLAERRRMLEVLGGWFVEGSAAVEWGRLAGDGRMRRVSLPTYPFERQRYWMESPPAATAAVKASDQTKEV</sequence>
<dbReference type="InterPro" id="IPR018201">
    <property type="entry name" value="Ketoacyl_synth_AS"/>
</dbReference>
<keyword evidence="2" id="KW-0597">Phosphoprotein</keyword>
<dbReference type="Pfam" id="PF02801">
    <property type="entry name" value="Ketoacyl-synt_C"/>
    <property type="match status" value="1"/>
</dbReference>
<dbReference type="SMART" id="SM00825">
    <property type="entry name" value="PKS_KS"/>
    <property type="match status" value="1"/>
</dbReference>
<keyword evidence="3 4" id="KW-0808">Transferase</keyword>
<feature type="domain" description="Ketosynthase family 3 (KS3)" evidence="5">
    <location>
        <begin position="8"/>
        <end position="433"/>
    </location>
</feature>
<dbReference type="STRING" id="251221.gene:10759436"/>
<dbReference type="Gene3D" id="3.40.47.10">
    <property type="match status" value="1"/>
</dbReference>
<reference evidence="6 7" key="2">
    <citation type="journal article" date="2003" name="DNA Res.">
        <title>Complete genome structure of Gloeobacter violaceus PCC 7421, a cyanobacterium that lacks thylakoids (supplement).</title>
        <authorList>
            <person name="Nakamura Y."/>
            <person name="Kaneko T."/>
            <person name="Sato S."/>
            <person name="Mimuro M."/>
            <person name="Miyashita H."/>
            <person name="Tsuchiya T."/>
            <person name="Sasamoto S."/>
            <person name="Watanabe A."/>
            <person name="Kawashima K."/>
            <person name="Kishida Y."/>
            <person name="Kiyokawa C."/>
            <person name="Kohara M."/>
            <person name="Matsumoto M."/>
            <person name="Matsuno A."/>
            <person name="Nakazaki N."/>
            <person name="Shimpo S."/>
            <person name="Takeuchi C."/>
            <person name="Yamada M."/>
            <person name="Tabata S."/>
        </authorList>
    </citation>
    <scope>NUCLEOTIDE SEQUENCE [LARGE SCALE GENOMIC DNA]</scope>
    <source>
        <strain evidence="7">ATCC 29082 / PCC 7421</strain>
    </source>
</reference>
<dbReference type="Gene3D" id="3.30.70.3290">
    <property type="match status" value="1"/>
</dbReference>
<evidence type="ECO:0000256" key="1">
    <source>
        <dbReference type="ARBA" id="ARBA00022450"/>
    </source>
</evidence>
<dbReference type="OrthoDB" id="499075at2"/>
<dbReference type="FunFam" id="3.40.47.10:FF:000019">
    <property type="entry name" value="Polyketide synthase type I"/>
    <property type="match status" value="1"/>
</dbReference>
<dbReference type="SUPFAM" id="SSF53901">
    <property type="entry name" value="Thiolase-like"/>
    <property type="match status" value="1"/>
</dbReference>
<dbReference type="EnsemblBacteria" id="BAC89885">
    <property type="protein sequence ID" value="BAC89885"/>
    <property type="gene ID" value="BAC89885"/>
</dbReference>
<dbReference type="Pfam" id="PF00109">
    <property type="entry name" value="ketoacyl-synt"/>
    <property type="match status" value="1"/>
</dbReference>
<dbReference type="CDD" id="cd00833">
    <property type="entry name" value="PKS"/>
    <property type="match status" value="1"/>
</dbReference>
<accession>Q7NJ88</accession>
<dbReference type="EMBL" id="BA000045">
    <property type="protein sequence ID" value="BAC89885.1"/>
    <property type="molecule type" value="Genomic_DNA"/>
</dbReference>
<dbReference type="PATRIC" id="fig|251221.4.peg.1978"/>
<dbReference type="PROSITE" id="PS00606">
    <property type="entry name" value="KS3_1"/>
    <property type="match status" value="1"/>
</dbReference>
<proteinExistence type="inferred from homology"/>
<reference evidence="6 7" key="1">
    <citation type="journal article" date="2003" name="DNA Res.">
        <title>Complete genome structure of Gloeobacter violaceus PCC 7421, a cyanobacterium that lacks thylakoids.</title>
        <authorList>
            <person name="Nakamura Y."/>
            <person name="Kaneko T."/>
            <person name="Sato S."/>
            <person name="Mimuro M."/>
            <person name="Miyashita H."/>
            <person name="Tsuchiya T."/>
            <person name="Sasamoto S."/>
            <person name="Watanabe A."/>
            <person name="Kawashima K."/>
            <person name="Kishida Y."/>
            <person name="Kiyokawa C."/>
            <person name="Kohara M."/>
            <person name="Matsumoto M."/>
            <person name="Matsuno A."/>
            <person name="Nakazaki N."/>
            <person name="Shimpo S."/>
            <person name="Takeuchi C."/>
            <person name="Yamada M."/>
            <person name="Tabata S."/>
        </authorList>
    </citation>
    <scope>NUCLEOTIDE SEQUENCE [LARGE SCALE GENOMIC DNA]</scope>
    <source>
        <strain evidence="7">ATCC 29082 / PCC 7421</strain>
    </source>
</reference>
<dbReference type="RefSeq" id="WP_011141942.1">
    <property type="nucleotide sequence ID" value="NC_005125.1"/>
</dbReference>
<dbReference type="eggNOG" id="COG3321">
    <property type="taxonomic scope" value="Bacteria"/>
</dbReference>
<organism evidence="6 7">
    <name type="scientific">Gloeobacter violaceus (strain ATCC 29082 / PCC 7421)</name>
    <dbReference type="NCBI Taxonomy" id="251221"/>
    <lineage>
        <taxon>Bacteria</taxon>
        <taxon>Bacillati</taxon>
        <taxon>Cyanobacteriota</taxon>
        <taxon>Cyanophyceae</taxon>
        <taxon>Gloeobacterales</taxon>
        <taxon>Gloeobacteraceae</taxon>
        <taxon>Gloeobacter</taxon>
    </lineage>
</organism>
<evidence type="ECO:0000313" key="6">
    <source>
        <dbReference type="EMBL" id="BAC89885.1"/>
    </source>
</evidence>
<dbReference type="PhylomeDB" id="Q7NJ88"/>
<dbReference type="InterPro" id="IPR020841">
    <property type="entry name" value="PKS_Beta-ketoAc_synthase_dom"/>
</dbReference>
<gene>
    <name evidence="6" type="ordered locus">gll1944</name>
</gene>
<dbReference type="PROSITE" id="PS52004">
    <property type="entry name" value="KS3_2"/>
    <property type="match status" value="1"/>
</dbReference>
<keyword evidence="7" id="KW-1185">Reference proteome</keyword>
<dbReference type="InterPro" id="IPR016039">
    <property type="entry name" value="Thiolase-like"/>
</dbReference>
<dbReference type="Proteomes" id="UP000000557">
    <property type="component" value="Chromosome"/>
</dbReference>
<dbReference type="PANTHER" id="PTHR43775:SF37">
    <property type="entry name" value="SI:DKEY-61P9.11"/>
    <property type="match status" value="1"/>
</dbReference>